<evidence type="ECO:0000313" key="2">
    <source>
        <dbReference type="Proteomes" id="UP000695026"/>
    </source>
</evidence>
<keyword evidence="1" id="KW-0175">Coiled coil</keyword>
<dbReference type="AlphaFoldDB" id="A0A9F3QW61"/>
<dbReference type="OMA" id="PESDPWP"/>
<accession>A0A9F3QW61</accession>
<dbReference type="InterPro" id="IPR029711">
    <property type="entry name" value="Haus7-like"/>
</dbReference>
<keyword evidence="2" id="KW-1185">Reference proteome</keyword>
<dbReference type="GO" id="GO:0070652">
    <property type="term" value="C:HAUS complex"/>
    <property type="evidence" value="ECO:0007669"/>
    <property type="project" value="TreeGrafter"/>
</dbReference>
<protein>
    <submittedName>
        <fullName evidence="3">HAUS augmin-like complex subunit 7 isoform X1</fullName>
    </submittedName>
</protein>
<dbReference type="PANTHER" id="PTHR14352:SF2">
    <property type="entry name" value="HAUS AUGMIN-LIKE COMPLEX SUBUNIT 7"/>
    <property type="match status" value="1"/>
</dbReference>
<dbReference type="OrthoDB" id="6435999at2759"/>
<gene>
    <name evidence="3" type="primary">LOC103063393</name>
</gene>
<reference evidence="3" key="1">
    <citation type="submission" date="2025-08" db="UniProtKB">
        <authorList>
            <consortium name="RefSeq"/>
        </authorList>
    </citation>
    <scope>IDENTIFICATION</scope>
    <source>
        <tissue evidence="3">Liver</tissue>
    </source>
</reference>
<evidence type="ECO:0000313" key="3">
    <source>
        <dbReference type="RefSeq" id="XP_015746439.1"/>
    </source>
</evidence>
<dbReference type="GO" id="GO:0051011">
    <property type="term" value="F:microtubule minus-end binding"/>
    <property type="evidence" value="ECO:0007669"/>
    <property type="project" value="TreeGrafter"/>
</dbReference>
<dbReference type="RefSeq" id="XP_015746439.1">
    <property type="nucleotide sequence ID" value="XM_015890953.2"/>
</dbReference>
<name>A0A9F3QW61_PYTBI</name>
<proteinExistence type="predicted"/>
<dbReference type="GO" id="GO:0051225">
    <property type="term" value="P:spindle assembly"/>
    <property type="evidence" value="ECO:0007669"/>
    <property type="project" value="TreeGrafter"/>
</dbReference>
<evidence type="ECO:0000256" key="1">
    <source>
        <dbReference type="SAM" id="Coils"/>
    </source>
</evidence>
<dbReference type="GeneID" id="103063393"/>
<feature type="coiled-coil region" evidence="1">
    <location>
        <begin position="197"/>
        <end position="231"/>
    </location>
</feature>
<dbReference type="Proteomes" id="UP000695026">
    <property type="component" value="Unplaced"/>
</dbReference>
<dbReference type="PANTHER" id="PTHR14352">
    <property type="entry name" value="HAUS AUGMIN-LIKE COMPLEX SUBUNIT 7"/>
    <property type="match status" value="1"/>
</dbReference>
<dbReference type="GO" id="GO:0031023">
    <property type="term" value="P:microtubule organizing center organization"/>
    <property type="evidence" value="ECO:0007669"/>
    <property type="project" value="TreeGrafter"/>
</dbReference>
<organism evidence="2 3">
    <name type="scientific">Python bivittatus</name>
    <name type="common">Burmese python</name>
    <name type="synonym">Python molurus bivittatus</name>
    <dbReference type="NCBI Taxonomy" id="176946"/>
    <lineage>
        <taxon>Eukaryota</taxon>
        <taxon>Metazoa</taxon>
        <taxon>Chordata</taxon>
        <taxon>Craniata</taxon>
        <taxon>Vertebrata</taxon>
        <taxon>Euteleostomi</taxon>
        <taxon>Lepidosauria</taxon>
        <taxon>Squamata</taxon>
        <taxon>Bifurcata</taxon>
        <taxon>Unidentata</taxon>
        <taxon>Episquamata</taxon>
        <taxon>Toxicofera</taxon>
        <taxon>Serpentes</taxon>
        <taxon>Henophidia</taxon>
        <taxon>Pythonidae</taxon>
        <taxon>Python</taxon>
    </lineage>
</organism>
<sequence length="361" mass="40372">MPRMRGGISAFVFHYPQELGCPALEGVYLSEAEDIQKLLFSPSSHRLDILEWICVSVYPPLREQFSSLNKESQSDLKIKGMVKLGYDLMLCRADDLDLIKGRACAQKQLRFLEQLMAVIPPQNNLMLSDSVSDSSSYSSTEESFQEIARKNEEFMKQVFSSSDLQAVLNPECHPWSSDIKPLLLGEEGQQKRALLSMTSHEQTLLEASEELEKAAAALENLRAQCSFLQGSPAGADASCNSATALQSLKLIVSDYSQLLTAFEQVYENELQKHCERPAPKLSPCGPLFQAVHHNLLLCMQELQGLAQVTETSECIMETVQRRHEQKVFWNGSAIATLPSKLEELQQKYKAIHTILKDSQGS</sequence>